<dbReference type="InterPro" id="IPR039424">
    <property type="entry name" value="SBP_5"/>
</dbReference>
<evidence type="ECO:0000256" key="2">
    <source>
        <dbReference type="ARBA" id="ARBA00005695"/>
    </source>
</evidence>
<dbReference type="KEGG" id="zpl:ZBT109_0471"/>
<dbReference type="InterPro" id="IPR000914">
    <property type="entry name" value="SBP_5_dom"/>
</dbReference>
<dbReference type="AlphaFoldDB" id="A0A348HCA7"/>
<dbReference type="RefSeq" id="WP_051523684.1">
    <property type="nucleotide sequence ID" value="NZ_AP018933.1"/>
</dbReference>
<dbReference type="PANTHER" id="PTHR30290:SF10">
    <property type="entry name" value="PERIPLASMIC OLIGOPEPTIDE-BINDING PROTEIN-RELATED"/>
    <property type="match status" value="1"/>
</dbReference>
<dbReference type="InterPro" id="IPR030678">
    <property type="entry name" value="Peptide/Ni-bd"/>
</dbReference>
<dbReference type="EMBL" id="AP018933">
    <property type="protein sequence ID" value="BBG29259.1"/>
    <property type="molecule type" value="Genomic_DNA"/>
</dbReference>
<dbReference type="GO" id="GO:1904680">
    <property type="term" value="F:peptide transmembrane transporter activity"/>
    <property type="evidence" value="ECO:0007669"/>
    <property type="project" value="TreeGrafter"/>
</dbReference>
<gene>
    <name evidence="7" type="ORF">ZBT109_0471</name>
</gene>
<feature type="chain" id="PRO_5016806952" evidence="5">
    <location>
        <begin position="26"/>
        <end position="525"/>
    </location>
</feature>
<evidence type="ECO:0000256" key="5">
    <source>
        <dbReference type="SAM" id="SignalP"/>
    </source>
</evidence>
<dbReference type="GO" id="GO:0015833">
    <property type="term" value="P:peptide transport"/>
    <property type="evidence" value="ECO:0007669"/>
    <property type="project" value="TreeGrafter"/>
</dbReference>
<dbReference type="Pfam" id="PF00496">
    <property type="entry name" value="SBP_bac_5"/>
    <property type="match status" value="1"/>
</dbReference>
<name>A0A348HCA7_9GAMM</name>
<dbReference type="Proteomes" id="UP000267342">
    <property type="component" value="Chromosome"/>
</dbReference>
<organism evidence="7 8">
    <name type="scientific">Zymobacter palmae</name>
    <dbReference type="NCBI Taxonomy" id="33074"/>
    <lineage>
        <taxon>Bacteria</taxon>
        <taxon>Pseudomonadati</taxon>
        <taxon>Pseudomonadota</taxon>
        <taxon>Gammaproteobacteria</taxon>
        <taxon>Oceanospirillales</taxon>
        <taxon>Halomonadaceae</taxon>
        <taxon>Zymobacter group</taxon>
        <taxon>Zymobacter</taxon>
    </lineage>
</organism>
<dbReference type="Gene3D" id="3.10.105.10">
    <property type="entry name" value="Dipeptide-binding Protein, Domain 3"/>
    <property type="match status" value="1"/>
</dbReference>
<dbReference type="GO" id="GO:0030288">
    <property type="term" value="C:outer membrane-bounded periplasmic space"/>
    <property type="evidence" value="ECO:0007669"/>
    <property type="project" value="TreeGrafter"/>
</dbReference>
<evidence type="ECO:0000256" key="1">
    <source>
        <dbReference type="ARBA" id="ARBA00004196"/>
    </source>
</evidence>
<protein>
    <submittedName>
        <fullName evidence="7">ABC-type oligopeptide transport system</fullName>
    </submittedName>
</protein>
<feature type="domain" description="Solute-binding protein family 5" evidence="6">
    <location>
        <begin position="69"/>
        <end position="449"/>
    </location>
</feature>
<dbReference type="FunFam" id="3.90.76.10:FF:000001">
    <property type="entry name" value="Oligopeptide ABC transporter substrate-binding protein"/>
    <property type="match status" value="1"/>
</dbReference>
<sequence length="525" mass="58623">MSRFHGFMTASAAALSLLLAAQANAYTLKVGITSNPASLSPAKITGGTWEEDVLRDIYAGLVDVSADGKVIPGVAERWEVSEDGLTWTFHLRESKWSDGSPVTADDFAFSLRYFVTPQNAATGVERLYPIVNAEDIARGKASPDTLGVESKDEGRTLVIHLRERTPYFAKMLVLYPFYPMPHTLVEKLGDRWSQPDNIVTNGAFKPASWTINTELATVKNPNYYDAEHVALDGVNFYPTEDRNAGVTRLRAGGLDILRDFPASRLNELKGLIPDAVHVTPRLGTYYYTMNLRDGQPTADRRVREALSLAIQRELITSKLLSDSVQPAYALVPPGTSDYTNQPLAELKNDPQKRLERAKALLAEAGYGPSKPLTLKLTYNNSPEHKRIAVAIAAMWKQIGVNTSIENAEANVHYSNMRRGQFQIGRAAWLSSYDDAQNFLQLTYTEGNNYGNYQNPRFRELYEAANRAKTPEERRELMQKAEKQLADDIVLIPIYYYAALNLVNPGLKGWQDNAIDVHPSRWISHP</sequence>
<evidence type="ECO:0000256" key="3">
    <source>
        <dbReference type="ARBA" id="ARBA00022448"/>
    </source>
</evidence>
<comment type="similarity">
    <text evidence="2">Belongs to the bacterial solute-binding protein 5 family.</text>
</comment>
<reference evidence="7 8" key="1">
    <citation type="submission" date="2018-09" db="EMBL/GenBank/DDBJ databases">
        <title>Zymobacter palmae IAM14233 (=T109) whole genome analysis.</title>
        <authorList>
            <person name="Yanase H."/>
        </authorList>
    </citation>
    <scope>NUCLEOTIDE SEQUENCE [LARGE SCALE GENOMIC DNA]</scope>
    <source>
        <strain evidence="7 8">IAM14233</strain>
    </source>
</reference>
<dbReference type="Gene3D" id="3.40.190.10">
    <property type="entry name" value="Periplasmic binding protein-like II"/>
    <property type="match status" value="1"/>
</dbReference>
<dbReference type="STRING" id="1123510.GCA_000620025_00673"/>
<evidence type="ECO:0000313" key="7">
    <source>
        <dbReference type="EMBL" id="BBG29259.1"/>
    </source>
</evidence>
<keyword evidence="4 5" id="KW-0732">Signal</keyword>
<accession>A0A348HCA7</accession>
<evidence type="ECO:0000313" key="8">
    <source>
        <dbReference type="Proteomes" id="UP000267342"/>
    </source>
</evidence>
<proteinExistence type="inferred from homology"/>
<dbReference type="Gene3D" id="3.90.76.10">
    <property type="entry name" value="Dipeptide-binding Protein, Domain 1"/>
    <property type="match status" value="1"/>
</dbReference>
<keyword evidence="8" id="KW-1185">Reference proteome</keyword>
<keyword evidence="3" id="KW-0813">Transport</keyword>
<comment type="subcellular location">
    <subcellularLocation>
        <location evidence="1">Cell envelope</location>
    </subcellularLocation>
</comment>
<feature type="signal peptide" evidence="5">
    <location>
        <begin position="1"/>
        <end position="25"/>
    </location>
</feature>
<dbReference type="PANTHER" id="PTHR30290">
    <property type="entry name" value="PERIPLASMIC BINDING COMPONENT OF ABC TRANSPORTER"/>
    <property type="match status" value="1"/>
</dbReference>
<dbReference type="SUPFAM" id="SSF53850">
    <property type="entry name" value="Periplasmic binding protein-like II"/>
    <property type="match status" value="1"/>
</dbReference>
<dbReference type="GO" id="GO:0043190">
    <property type="term" value="C:ATP-binding cassette (ABC) transporter complex"/>
    <property type="evidence" value="ECO:0007669"/>
    <property type="project" value="InterPro"/>
</dbReference>
<dbReference type="PIRSF" id="PIRSF002741">
    <property type="entry name" value="MppA"/>
    <property type="match status" value="1"/>
</dbReference>
<evidence type="ECO:0000259" key="6">
    <source>
        <dbReference type="Pfam" id="PF00496"/>
    </source>
</evidence>
<evidence type="ECO:0000256" key="4">
    <source>
        <dbReference type="ARBA" id="ARBA00022729"/>
    </source>
</evidence>
<dbReference type="CDD" id="cd08504">
    <property type="entry name" value="PBP2_OppA"/>
    <property type="match status" value="1"/>
</dbReference>